<feature type="region of interest" description="Disordered" evidence="1">
    <location>
        <begin position="1"/>
        <end position="47"/>
    </location>
</feature>
<gene>
    <name evidence="2" type="ORF">TBIB3V08_LOCUS12266</name>
</gene>
<reference evidence="2" key="1">
    <citation type="submission" date="2020-11" db="EMBL/GenBank/DDBJ databases">
        <authorList>
            <person name="Tran Van P."/>
        </authorList>
    </citation>
    <scope>NUCLEOTIDE SEQUENCE</scope>
</reference>
<feature type="region of interest" description="Disordered" evidence="1">
    <location>
        <begin position="59"/>
        <end position="79"/>
    </location>
</feature>
<proteinExistence type="predicted"/>
<accession>A0A7R9FBB2</accession>
<sequence length="79" mass="8553">MCETHFRLSSKVRPRVDDGRDGHSASGVNQKHAGNNTNTNSSGGSKKWIVSPLLKMSTRKKLLPVQDDSADALEDGFGN</sequence>
<feature type="compositionally biased region" description="Acidic residues" evidence="1">
    <location>
        <begin position="68"/>
        <end position="79"/>
    </location>
</feature>
<evidence type="ECO:0000256" key="1">
    <source>
        <dbReference type="SAM" id="MobiDB-lite"/>
    </source>
</evidence>
<evidence type="ECO:0000313" key="2">
    <source>
        <dbReference type="EMBL" id="CAD7449995.1"/>
    </source>
</evidence>
<dbReference type="EMBL" id="OD573190">
    <property type="protein sequence ID" value="CAD7449995.1"/>
    <property type="molecule type" value="Genomic_DNA"/>
</dbReference>
<organism evidence="2">
    <name type="scientific">Timema bartmani</name>
    <dbReference type="NCBI Taxonomy" id="61472"/>
    <lineage>
        <taxon>Eukaryota</taxon>
        <taxon>Metazoa</taxon>
        <taxon>Ecdysozoa</taxon>
        <taxon>Arthropoda</taxon>
        <taxon>Hexapoda</taxon>
        <taxon>Insecta</taxon>
        <taxon>Pterygota</taxon>
        <taxon>Neoptera</taxon>
        <taxon>Polyneoptera</taxon>
        <taxon>Phasmatodea</taxon>
        <taxon>Timematodea</taxon>
        <taxon>Timematoidea</taxon>
        <taxon>Timematidae</taxon>
        <taxon>Timema</taxon>
    </lineage>
</organism>
<feature type="compositionally biased region" description="Basic and acidic residues" evidence="1">
    <location>
        <begin position="14"/>
        <end position="23"/>
    </location>
</feature>
<protein>
    <submittedName>
        <fullName evidence="2">Uncharacterized protein</fullName>
    </submittedName>
</protein>
<dbReference type="AlphaFoldDB" id="A0A7R9FBB2"/>
<name>A0A7R9FBB2_9NEOP</name>
<feature type="compositionally biased region" description="Low complexity" evidence="1">
    <location>
        <begin position="34"/>
        <end position="45"/>
    </location>
</feature>